<dbReference type="InterPro" id="IPR021862">
    <property type="entry name" value="DUF3472"/>
</dbReference>
<organism evidence="4 5">
    <name type="scientific">Luteolibacter ambystomatis</name>
    <dbReference type="NCBI Taxonomy" id="2824561"/>
    <lineage>
        <taxon>Bacteria</taxon>
        <taxon>Pseudomonadati</taxon>
        <taxon>Verrucomicrobiota</taxon>
        <taxon>Verrucomicrobiia</taxon>
        <taxon>Verrucomicrobiales</taxon>
        <taxon>Verrucomicrobiaceae</taxon>
        <taxon>Luteolibacter</taxon>
    </lineage>
</organism>
<gene>
    <name evidence="4" type="ORF">KBB96_16655</name>
</gene>
<evidence type="ECO:0000259" key="3">
    <source>
        <dbReference type="Pfam" id="PF16871"/>
    </source>
</evidence>
<evidence type="ECO:0000256" key="1">
    <source>
        <dbReference type="SAM" id="MobiDB-lite"/>
    </source>
</evidence>
<dbReference type="EMBL" id="CP073100">
    <property type="protein sequence ID" value="QUE53333.1"/>
    <property type="molecule type" value="Genomic_DNA"/>
</dbReference>
<evidence type="ECO:0000256" key="2">
    <source>
        <dbReference type="SAM" id="SignalP"/>
    </source>
</evidence>
<feature type="domain" description="DUF5077" evidence="3">
    <location>
        <begin position="25"/>
        <end position="144"/>
    </location>
</feature>
<name>A0A975PH23_9BACT</name>
<dbReference type="KEGG" id="lamb:KBB96_16655"/>
<reference evidence="4" key="1">
    <citation type="submission" date="2021-04" db="EMBL/GenBank/DDBJ databases">
        <title>Luteolibacter sp. 32A isolated from the skin of an Anderson's salamander (Ambystoma andersonii).</title>
        <authorList>
            <person name="Spergser J."/>
            <person name="Busse H.-J."/>
        </authorList>
    </citation>
    <scope>NUCLEOTIDE SEQUENCE</scope>
    <source>
        <strain evidence="4">32A</strain>
    </source>
</reference>
<keyword evidence="5" id="KW-1185">Reference proteome</keyword>
<feature type="region of interest" description="Disordered" evidence="1">
    <location>
        <begin position="397"/>
        <end position="417"/>
    </location>
</feature>
<dbReference type="InterPro" id="IPR031712">
    <property type="entry name" value="DUF5077"/>
</dbReference>
<feature type="chain" id="PRO_5037331032" evidence="2">
    <location>
        <begin position="19"/>
        <end position="417"/>
    </location>
</feature>
<evidence type="ECO:0000313" key="4">
    <source>
        <dbReference type="EMBL" id="QUE53333.1"/>
    </source>
</evidence>
<protein>
    <submittedName>
        <fullName evidence="4">DUF3472 domain-containing protein</fullName>
    </submittedName>
</protein>
<dbReference type="Pfam" id="PF11958">
    <property type="entry name" value="DUF3472"/>
    <property type="match status" value="1"/>
</dbReference>
<accession>A0A975PH23</accession>
<sequence>MMKPAFLILAALTASLHADPVRIPAHTAYLEPDANGARISENKPITGWNKPGLKIEWFGQIKTAGKLDTSIEVTLPAGKESRLRLTVAGKSREAVVKGTGSPAPVSFGSFDIAKTGYQRFLLESLNRPNETNGDVGDLLLDGPAAKDAHFNLKERRNAASIHLSYPNPEGVNVEAFYCEATAVADPVATYYMVCGWDRGYFGMQVNSPTERRIIFSVWDAGGEAKDRSKVGAEDRTMLVAKGDGVDSGDFGNEGTGGHSHLVYNWKTGSTQRFVVTAKVLDGNHTVYSGFWFHPEQKKWMLISSWKAPKTGSWLKGLYSFSENFGGANGQLLRKCYYGNQWARTDKGQWIEITRANFSHDGTGKEDRLDRYMGVDHGRFFLSQGGFTDDFVKYGTPFDRPATKTPPNDLKLPPLPGM</sequence>
<feature type="signal peptide" evidence="2">
    <location>
        <begin position="1"/>
        <end position="18"/>
    </location>
</feature>
<evidence type="ECO:0000313" key="5">
    <source>
        <dbReference type="Proteomes" id="UP000676169"/>
    </source>
</evidence>
<dbReference type="Pfam" id="PF16871">
    <property type="entry name" value="DUF5077"/>
    <property type="match status" value="1"/>
</dbReference>
<proteinExistence type="predicted"/>
<keyword evidence="2" id="KW-0732">Signal</keyword>
<dbReference type="Proteomes" id="UP000676169">
    <property type="component" value="Chromosome"/>
</dbReference>
<dbReference type="AlphaFoldDB" id="A0A975PH23"/>